<dbReference type="Proteomes" id="UP000064137">
    <property type="component" value="Chromosome"/>
</dbReference>
<dbReference type="OrthoDB" id="8558970at2"/>
<dbReference type="GO" id="GO:0008233">
    <property type="term" value="F:peptidase activity"/>
    <property type="evidence" value="ECO:0007669"/>
    <property type="project" value="UniProtKB-KW"/>
</dbReference>
<protein>
    <submittedName>
        <fullName evidence="2">ATP-dependent protease</fullName>
    </submittedName>
</protein>
<dbReference type="EMBL" id="CP013987">
    <property type="protein sequence ID" value="ALZ85892.1"/>
    <property type="molecule type" value="Genomic_DNA"/>
</dbReference>
<evidence type="ECO:0000313" key="3">
    <source>
        <dbReference type="Proteomes" id="UP000064137"/>
    </source>
</evidence>
<sequence length="196" mass="21667">MTLPLFPLNTTLFPGCRLDLQLFEARYLDMLGRCLKQGSSFGVVTILEGRETGAAPNRLGAFGCEALIRDWQQQSNGLLGIRIEGGRRFRLLSQEEQADHLVVGEVEWLAETDPQPLRDADADLMALLAALAQHPLVASLDMGGQVADRQALGCQLAYLLPFEAHLKLDWLGMSDQGQRLAAIERHLVDLQDDFQA</sequence>
<evidence type="ECO:0000313" key="2">
    <source>
        <dbReference type="EMBL" id="ALZ85892.1"/>
    </source>
</evidence>
<evidence type="ECO:0000259" key="1">
    <source>
        <dbReference type="SMART" id="SM00464"/>
    </source>
</evidence>
<dbReference type="KEGG" id="por:APT59_17425"/>
<dbReference type="GO" id="GO:0006508">
    <property type="term" value="P:proteolysis"/>
    <property type="evidence" value="ECO:0007669"/>
    <property type="project" value="UniProtKB-KW"/>
</dbReference>
<keyword evidence="2" id="KW-0645">Protease</keyword>
<dbReference type="InterPro" id="IPR046336">
    <property type="entry name" value="Lon_prtase_N_sf"/>
</dbReference>
<gene>
    <name evidence="2" type="ORF">APT59_17425</name>
</gene>
<dbReference type="Pfam" id="PF02190">
    <property type="entry name" value="LON_substr_bdg"/>
    <property type="match status" value="1"/>
</dbReference>
<organism evidence="2 3">
    <name type="scientific">Pseudomonas oryzihabitans</name>
    <dbReference type="NCBI Taxonomy" id="47885"/>
    <lineage>
        <taxon>Bacteria</taxon>
        <taxon>Pseudomonadati</taxon>
        <taxon>Pseudomonadota</taxon>
        <taxon>Gammaproteobacteria</taxon>
        <taxon>Pseudomonadales</taxon>
        <taxon>Pseudomonadaceae</taxon>
        <taxon>Pseudomonas</taxon>
    </lineage>
</organism>
<proteinExistence type="predicted"/>
<name>A0A0U4X3B5_9PSED</name>
<reference evidence="2 3" key="1">
    <citation type="submission" date="2016-01" db="EMBL/GenBank/DDBJ databases">
        <title>Annotation of Pseudomonas oryzihabitans USDA-ARS-USMARC-56511.</title>
        <authorList>
            <person name="Harhay G.P."/>
            <person name="Harhay D.M."/>
            <person name="Smith T.P.L."/>
            <person name="Bono J.L."/>
            <person name="Heaton M.P."/>
            <person name="Clawson M.L."/>
            <person name="Chitko-Mckown C.G."/>
            <person name="Capik S.F."/>
            <person name="DeDonder K.D."/>
            <person name="Apley M.D."/>
            <person name="Lubbers B.V."/>
            <person name="White B.J."/>
            <person name="Larson R.L."/>
        </authorList>
    </citation>
    <scope>NUCLEOTIDE SEQUENCE [LARGE SCALE GENOMIC DNA]</scope>
    <source>
        <strain evidence="2 3">USDA-ARS-USMARC-56511</strain>
    </source>
</reference>
<keyword evidence="2" id="KW-0378">Hydrolase</keyword>
<dbReference type="SUPFAM" id="SSF88697">
    <property type="entry name" value="PUA domain-like"/>
    <property type="match status" value="1"/>
</dbReference>
<accession>A0A0U4X3B5</accession>
<dbReference type="InterPro" id="IPR003111">
    <property type="entry name" value="Lon_prtase_N"/>
</dbReference>
<dbReference type="RefSeq" id="WP_059316009.1">
    <property type="nucleotide sequence ID" value="NZ_CP013987.1"/>
</dbReference>
<dbReference type="PANTHER" id="PTHR46732:SF8">
    <property type="entry name" value="ATP-DEPENDENT PROTEASE LA (LON) DOMAIN PROTEIN"/>
    <property type="match status" value="1"/>
</dbReference>
<dbReference type="InterPro" id="IPR015947">
    <property type="entry name" value="PUA-like_sf"/>
</dbReference>
<dbReference type="PANTHER" id="PTHR46732">
    <property type="entry name" value="ATP-DEPENDENT PROTEASE LA (LON) DOMAIN PROTEIN"/>
    <property type="match status" value="1"/>
</dbReference>
<feature type="domain" description="Lon N-terminal" evidence="1">
    <location>
        <begin position="2"/>
        <end position="189"/>
    </location>
</feature>
<dbReference type="Gene3D" id="2.30.130.40">
    <property type="entry name" value="LON domain-like"/>
    <property type="match status" value="1"/>
</dbReference>
<dbReference type="SMART" id="SM00464">
    <property type="entry name" value="LON"/>
    <property type="match status" value="1"/>
</dbReference>
<dbReference type="AlphaFoldDB" id="A0A0U4X3B5"/>